<dbReference type="PROSITE" id="PS51352">
    <property type="entry name" value="THIOREDOXIN_2"/>
    <property type="match status" value="2"/>
</dbReference>
<dbReference type="InterPro" id="IPR036249">
    <property type="entry name" value="Thioredoxin-like_sf"/>
</dbReference>
<evidence type="ECO:0000256" key="2">
    <source>
        <dbReference type="ARBA" id="ARBA00023008"/>
    </source>
</evidence>
<keyword evidence="3" id="KW-1133">Transmembrane helix</keyword>
<dbReference type="PANTHER" id="PTHR42852">
    <property type="entry name" value="THIOL:DISULFIDE INTERCHANGE PROTEIN DSBE"/>
    <property type="match status" value="1"/>
</dbReference>
<evidence type="ECO:0000313" key="5">
    <source>
        <dbReference type="EMBL" id="WEG08236.1"/>
    </source>
</evidence>
<evidence type="ECO:0000256" key="1">
    <source>
        <dbReference type="ARBA" id="ARBA00010996"/>
    </source>
</evidence>
<dbReference type="Pfam" id="PF00578">
    <property type="entry name" value="AhpC-TSA"/>
    <property type="match status" value="1"/>
</dbReference>
<feature type="domain" description="Thioredoxin" evidence="4">
    <location>
        <begin position="70"/>
        <end position="241"/>
    </location>
</feature>
<keyword evidence="3" id="KW-0812">Transmembrane</keyword>
<keyword evidence="6" id="KW-1185">Reference proteome</keyword>
<dbReference type="PANTHER" id="PTHR42852:SF13">
    <property type="entry name" value="PROTEIN DIPZ"/>
    <property type="match status" value="1"/>
</dbReference>
<accession>A0ABY8BZG7</accession>
<feature type="transmembrane region" description="Helical" evidence="3">
    <location>
        <begin position="16"/>
        <end position="37"/>
    </location>
</feature>
<dbReference type="InterPro" id="IPR050553">
    <property type="entry name" value="Thioredoxin_ResA/DsbE_sf"/>
</dbReference>
<protein>
    <submittedName>
        <fullName evidence="5">Redoxin domain-containing protein</fullName>
    </submittedName>
</protein>
<dbReference type="Pfam" id="PF02630">
    <property type="entry name" value="SCO1-SenC"/>
    <property type="match status" value="1"/>
</dbReference>
<evidence type="ECO:0000313" key="6">
    <source>
        <dbReference type="Proteomes" id="UP001214553"/>
    </source>
</evidence>
<keyword evidence="2" id="KW-0186">Copper</keyword>
<dbReference type="CDD" id="cd02966">
    <property type="entry name" value="TlpA_like_family"/>
    <property type="match status" value="1"/>
</dbReference>
<dbReference type="InterPro" id="IPR003782">
    <property type="entry name" value="SCO1/SenC"/>
</dbReference>
<organism evidence="5 6">
    <name type="scientific">Microbacterium horticulturae</name>
    <dbReference type="NCBI Taxonomy" id="3028316"/>
    <lineage>
        <taxon>Bacteria</taxon>
        <taxon>Bacillati</taxon>
        <taxon>Actinomycetota</taxon>
        <taxon>Actinomycetes</taxon>
        <taxon>Micrococcales</taxon>
        <taxon>Microbacteriaceae</taxon>
        <taxon>Microbacterium</taxon>
    </lineage>
</organism>
<keyword evidence="3" id="KW-0472">Membrane</keyword>
<dbReference type="RefSeq" id="WP_275277566.1">
    <property type="nucleotide sequence ID" value="NZ_CP119108.1"/>
</dbReference>
<dbReference type="SUPFAM" id="SSF52833">
    <property type="entry name" value="Thioredoxin-like"/>
    <property type="match status" value="2"/>
</dbReference>
<reference evidence="5 6" key="1">
    <citation type="submission" date="2023-03" db="EMBL/GenBank/DDBJ databases">
        <title>Genome sequence of Microbacterium sp. KACC 23027.</title>
        <authorList>
            <person name="Kim S."/>
            <person name="Heo J."/>
            <person name="Kwon S.-W."/>
        </authorList>
    </citation>
    <scope>NUCLEOTIDE SEQUENCE [LARGE SCALE GENOMIC DNA]</scope>
    <source>
        <strain evidence="5 6">KACC 23027</strain>
    </source>
</reference>
<evidence type="ECO:0000256" key="3">
    <source>
        <dbReference type="SAM" id="Phobius"/>
    </source>
</evidence>
<gene>
    <name evidence="5" type="ORF">PU630_13465</name>
</gene>
<dbReference type="Gene3D" id="3.40.30.10">
    <property type="entry name" value="Glutaredoxin"/>
    <property type="match status" value="2"/>
</dbReference>
<dbReference type="Proteomes" id="UP001214553">
    <property type="component" value="Chromosome"/>
</dbReference>
<dbReference type="InterPro" id="IPR013766">
    <property type="entry name" value="Thioredoxin_domain"/>
</dbReference>
<evidence type="ECO:0000259" key="4">
    <source>
        <dbReference type="PROSITE" id="PS51352"/>
    </source>
</evidence>
<comment type="similarity">
    <text evidence="1">Belongs to the SCO1/2 family.</text>
</comment>
<proteinExistence type="inferred from homology"/>
<name>A0ABY8BZG7_9MICO</name>
<dbReference type="InterPro" id="IPR000866">
    <property type="entry name" value="AhpC/TSA"/>
</dbReference>
<dbReference type="CDD" id="cd02968">
    <property type="entry name" value="SCO"/>
    <property type="match status" value="1"/>
</dbReference>
<feature type="domain" description="Thioredoxin" evidence="4">
    <location>
        <begin position="260"/>
        <end position="401"/>
    </location>
</feature>
<dbReference type="EMBL" id="CP119108">
    <property type="protein sequence ID" value="WEG08236.1"/>
    <property type="molecule type" value="Genomic_DNA"/>
</dbReference>
<sequence length="405" mass="41470">MSGEKSTRGTVWDRPWILWVSSAALLAVVAALVVVGVRGMGATEPAPAADALPTGLNEATAELIGAAPVATDPVTAPAFALTDQNGRTVDSASLRGKVVVLSFNDDKCTDLCAMLADDIRVADTDLPAAARAKVEFVSINANPYYPKPADVKAWSAKNGLDTLPNWEYLTGTSQQLAAAARAYDVPIELDADTRTVSHGSQIFVIGPAGHIVGQAAFGAESADTGPFAHGLAVLAVDALPHGDSGKVAGKNLAAALPGGTGIGDTPAAVHGPSLSGPGTVSSASTRGSFTVVDFWSSTCAACTQQLSADRTEAKTLGGQVAFLGVDVGDDTNAGRSMAAREHIAFPVLSDAAGTQAARYRVSELPYTVILSPDGTVLVRHPGLFTADELDYVVRELDAKLPPGDG</sequence>